<accession>A0ABW3IIZ1</accession>
<evidence type="ECO:0000313" key="2">
    <source>
        <dbReference type="EMBL" id="MFD0978053.1"/>
    </source>
</evidence>
<protein>
    <submittedName>
        <fullName evidence="2">Uncharacterized protein</fullName>
    </submittedName>
</protein>
<gene>
    <name evidence="2" type="ORF">ACFQ2S_00150</name>
</gene>
<sequence length="97" mass="9587">MIIGVTLLSSCAGIIAAVCIGIGGAGWLAIVTSYLLAGWISAIALVAFVVVRDLLSGSGPAAPGGAGAETTAYALDPALRDVQGRNPSPQSVRSLHA</sequence>
<keyword evidence="1" id="KW-0812">Transmembrane</keyword>
<keyword evidence="1" id="KW-0472">Membrane</keyword>
<evidence type="ECO:0000256" key="1">
    <source>
        <dbReference type="SAM" id="Phobius"/>
    </source>
</evidence>
<feature type="transmembrane region" description="Helical" evidence="1">
    <location>
        <begin position="27"/>
        <end position="51"/>
    </location>
</feature>
<reference evidence="3" key="1">
    <citation type="journal article" date="2019" name="Int. J. Syst. Evol. Microbiol.">
        <title>The Global Catalogue of Microorganisms (GCM) 10K type strain sequencing project: providing services to taxonomists for standard genome sequencing and annotation.</title>
        <authorList>
            <consortium name="The Broad Institute Genomics Platform"/>
            <consortium name="The Broad Institute Genome Sequencing Center for Infectious Disease"/>
            <person name="Wu L."/>
            <person name="Ma J."/>
        </authorList>
    </citation>
    <scope>NUCLEOTIDE SEQUENCE [LARGE SCALE GENOMIC DNA]</scope>
    <source>
        <strain evidence="3">CCUG 60524</strain>
    </source>
</reference>
<keyword evidence="1" id="KW-1133">Transmembrane helix</keyword>
<comment type="caution">
    <text evidence="2">The sequence shown here is derived from an EMBL/GenBank/DDBJ whole genome shotgun (WGS) entry which is preliminary data.</text>
</comment>
<organism evidence="2 3">
    <name type="scientific">Tropicimonas aquimaris</name>
    <dbReference type="NCBI Taxonomy" id="914152"/>
    <lineage>
        <taxon>Bacteria</taxon>
        <taxon>Pseudomonadati</taxon>
        <taxon>Pseudomonadota</taxon>
        <taxon>Alphaproteobacteria</taxon>
        <taxon>Rhodobacterales</taxon>
        <taxon>Roseobacteraceae</taxon>
        <taxon>Tropicimonas</taxon>
    </lineage>
</organism>
<dbReference type="Proteomes" id="UP001597108">
    <property type="component" value="Unassembled WGS sequence"/>
</dbReference>
<evidence type="ECO:0000313" key="3">
    <source>
        <dbReference type="Proteomes" id="UP001597108"/>
    </source>
</evidence>
<dbReference type="RefSeq" id="WP_386071710.1">
    <property type="nucleotide sequence ID" value="NZ_JBHTJT010000002.1"/>
</dbReference>
<keyword evidence="3" id="KW-1185">Reference proteome</keyword>
<name>A0ABW3IIZ1_9RHOB</name>
<proteinExistence type="predicted"/>
<dbReference type="EMBL" id="JBHTJT010000002">
    <property type="protein sequence ID" value="MFD0978053.1"/>
    <property type="molecule type" value="Genomic_DNA"/>
</dbReference>